<gene>
    <name evidence="1" type="ORF">RR48_03619</name>
</gene>
<organism evidence="1 2">
    <name type="scientific">Papilio machaon</name>
    <name type="common">Old World swallowtail butterfly</name>
    <dbReference type="NCBI Taxonomy" id="76193"/>
    <lineage>
        <taxon>Eukaryota</taxon>
        <taxon>Metazoa</taxon>
        <taxon>Ecdysozoa</taxon>
        <taxon>Arthropoda</taxon>
        <taxon>Hexapoda</taxon>
        <taxon>Insecta</taxon>
        <taxon>Pterygota</taxon>
        <taxon>Neoptera</taxon>
        <taxon>Endopterygota</taxon>
        <taxon>Lepidoptera</taxon>
        <taxon>Glossata</taxon>
        <taxon>Ditrysia</taxon>
        <taxon>Papilionoidea</taxon>
        <taxon>Papilionidae</taxon>
        <taxon>Papilioninae</taxon>
        <taxon>Papilio</taxon>
    </lineage>
</organism>
<dbReference type="EMBL" id="KQ461111">
    <property type="protein sequence ID" value="KPJ08946.1"/>
    <property type="molecule type" value="Genomic_DNA"/>
</dbReference>
<sequence>MGRPYCPQNRRPMGPQSTRMAATYRSTAWAGLPQDGPMIWSRLREYPGCGLHRTDHPCDLWERPMPSSGRYEAEWMDDG</sequence>
<evidence type="ECO:0000313" key="1">
    <source>
        <dbReference type="EMBL" id="KPJ08946.1"/>
    </source>
</evidence>
<name>A0A0N1IBY6_PAPMA</name>
<proteinExistence type="predicted"/>
<reference evidence="1 2" key="1">
    <citation type="journal article" date="2015" name="Nat. Commun.">
        <title>Outbred genome sequencing and CRISPR/Cas9 gene editing in butterflies.</title>
        <authorList>
            <person name="Li X."/>
            <person name="Fan D."/>
            <person name="Zhang W."/>
            <person name="Liu G."/>
            <person name="Zhang L."/>
            <person name="Zhao L."/>
            <person name="Fang X."/>
            <person name="Chen L."/>
            <person name="Dong Y."/>
            <person name="Chen Y."/>
            <person name="Ding Y."/>
            <person name="Zhao R."/>
            <person name="Feng M."/>
            <person name="Zhu Y."/>
            <person name="Feng Y."/>
            <person name="Jiang X."/>
            <person name="Zhu D."/>
            <person name="Xiang H."/>
            <person name="Feng X."/>
            <person name="Li S."/>
            <person name="Wang J."/>
            <person name="Zhang G."/>
            <person name="Kronforst M.R."/>
            <person name="Wang W."/>
        </authorList>
    </citation>
    <scope>NUCLEOTIDE SEQUENCE [LARGE SCALE GENOMIC DNA]</scope>
    <source>
        <strain evidence="1">Ya'a_city_454_Pm</strain>
        <tissue evidence="1">Whole body</tissue>
    </source>
</reference>
<dbReference type="AlphaFoldDB" id="A0A0N1IBY6"/>
<dbReference type="Proteomes" id="UP000053240">
    <property type="component" value="Unassembled WGS sequence"/>
</dbReference>
<evidence type="ECO:0000313" key="2">
    <source>
        <dbReference type="Proteomes" id="UP000053240"/>
    </source>
</evidence>
<protein>
    <submittedName>
        <fullName evidence="1">Uncharacterized protein</fullName>
    </submittedName>
</protein>
<keyword evidence="2" id="KW-1185">Reference proteome</keyword>
<accession>A0A0N1IBY6</accession>
<dbReference type="InParanoid" id="A0A0N1IBY6"/>